<dbReference type="AlphaFoldDB" id="A0A100W0Q6"/>
<evidence type="ECO:0000313" key="1">
    <source>
        <dbReference type="EMBL" id="GAS89376.1"/>
    </source>
</evidence>
<proteinExistence type="predicted"/>
<reference evidence="2" key="2">
    <citation type="submission" date="2016-02" db="EMBL/GenBank/DDBJ databases">
        <title>Draft genome sequence of five rapidly growing Mycobacterium species.</title>
        <authorList>
            <person name="Katahira K."/>
            <person name="Gotou Y."/>
            <person name="Iida K."/>
            <person name="Ogura Y."/>
            <person name="Hayashi T."/>
        </authorList>
    </citation>
    <scope>NUCLEOTIDE SEQUENCE [LARGE SCALE GENOMIC DNA]</scope>
    <source>
        <strain evidence="2">JCM15654</strain>
    </source>
</reference>
<reference evidence="2" key="1">
    <citation type="journal article" date="2016" name="Genome Announc.">
        <title>Draft Genome Sequences of Five Rapidly Growing Mycobacterium Species, M. thermoresistibile, M. fortuitum subsp. acetamidolyticum, M. canariasense, M. brisbanense, and M. novocastrense.</title>
        <authorList>
            <person name="Katahira K."/>
            <person name="Ogura Y."/>
            <person name="Gotoh Y."/>
            <person name="Hayashi T."/>
        </authorList>
    </citation>
    <scope>NUCLEOTIDE SEQUENCE [LARGE SCALE GENOMIC DNA]</scope>
    <source>
        <strain evidence="2">JCM15654</strain>
    </source>
</reference>
<protein>
    <submittedName>
        <fullName evidence="1">Phage tail protein I</fullName>
    </submittedName>
</protein>
<evidence type="ECO:0000313" key="2">
    <source>
        <dbReference type="Proteomes" id="UP000069620"/>
    </source>
</evidence>
<dbReference type="Proteomes" id="UP000069620">
    <property type="component" value="Unassembled WGS sequence"/>
</dbReference>
<accession>A0A100W0Q6</accession>
<dbReference type="RefSeq" id="WP_062829760.1">
    <property type="nucleotide sequence ID" value="NZ_BCSX01000028.1"/>
</dbReference>
<dbReference type="STRING" id="146020.RMCB_3472"/>
<sequence length="209" mass="22682">MAANDRDDFDCKGTGSDDLHELLIAARLKMDWTPLQDAVADAGAEQIDAAMQEAERYDDRTRFPLLNNETVRAKVRDTLDAMRAVRALGSEAETFVAPQEPATSAFGSTQTLPQYFDPDDPESYRGLFGLVVGRPDRVHVLRGGYTPANWIMAELGSGVGCGWRGPDCLDFTRTGLTFSCGQHLVLVPTCHSCGPWLLAGGADAYQTPA</sequence>
<organism evidence="1 2">
    <name type="scientific">Mycolicibacterium brisbanense</name>
    <dbReference type="NCBI Taxonomy" id="146020"/>
    <lineage>
        <taxon>Bacteria</taxon>
        <taxon>Bacillati</taxon>
        <taxon>Actinomycetota</taxon>
        <taxon>Actinomycetes</taxon>
        <taxon>Mycobacteriales</taxon>
        <taxon>Mycobacteriaceae</taxon>
        <taxon>Mycolicibacterium</taxon>
    </lineage>
</organism>
<keyword evidence="2" id="KW-1185">Reference proteome</keyword>
<dbReference type="EMBL" id="BCSX01000028">
    <property type="protein sequence ID" value="GAS89376.1"/>
    <property type="molecule type" value="Genomic_DNA"/>
</dbReference>
<comment type="caution">
    <text evidence="1">The sequence shown here is derived from an EMBL/GenBank/DDBJ whole genome shotgun (WGS) entry which is preliminary data.</text>
</comment>
<name>A0A100W0Q6_9MYCO</name>
<dbReference type="OrthoDB" id="9994484at2"/>
<gene>
    <name evidence="1" type="ORF">RMCB_3472</name>
</gene>